<organism evidence="2 3">
    <name type="scientific">Streptomyces crystallinus</name>
    <dbReference type="NCBI Taxonomy" id="68191"/>
    <lineage>
        <taxon>Bacteria</taxon>
        <taxon>Bacillati</taxon>
        <taxon>Actinomycetota</taxon>
        <taxon>Actinomycetes</taxon>
        <taxon>Kitasatosporales</taxon>
        <taxon>Streptomycetaceae</taxon>
        <taxon>Streptomyces</taxon>
    </lineage>
</organism>
<dbReference type="Pfam" id="PF12680">
    <property type="entry name" value="SnoaL_2"/>
    <property type="match status" value="1"/>
</dbReference>
<dbReference type="EMBL" id="BAAACA010000014">
    <property type="protein sequence ID" value="GAA0594175.1"/>
    <property type="molecule type" value="Genomic_DNA"/>
</dbReference>
<name>A0ABP3QTT3_9ACTN</name>
<dbReference type="InterPro" id="IPR037401">
    <property type="entry name" value="SnoaL-like"/>
</dbReference>
<evidence type="ECO:0000313" key="2">
    <source>
        <dbReference type="EMBL" id="GAA0594175.1"/>
    </source>
</evidence>
<dbReference type="SUPFAM" id="SSF54427">
    <property type="entry name" value="NTF2-like"/>
    <property type="match status" value="1"/>
</dbReference>
<sequence>MTGPGPTLIRMSQPPNVEAAIRYHEAVARGATGEELARFFHEDAVQHELPNVLFPDGVRRDLPALLQAAEQGRKAVSEQRFEVHGAIASGDQVALEVTWTGTLAAPLGGLPAGHVLRAHIAVFLEFQDGRIRAQRNYDCYERLDRSAGTGPAD</sequence>
<proteinExistence type="predicted"/>
<dbReference type="InterPro" id="IPR032710">
    <property type="entry name" value="NTF2-like_dom_sf"/>
</dbReference>
<dbReference type="Proteomes" id="UP001500668">
    <property type="component" value="Unassembled WGS sequence"/>
</dbReference>
<dbReference type="Gene3D" id="3.10.450.50">
    <property type="match status" value="1"/>
</dbReference>
<evidence type="ECO:0000313" key="3">
    <source>
        <dbReference type="Proteomes" id="UP001500668"/>
    </source>
</evidence>
<gene>
    <name evidence="2" type="ORF">GCM10010394_24420</name>
</gene>
<keyword evidence="3" id="KW-1185">Reference proteome</keyword>
<feature type="domain" description="SnoaL-like" evidence="1">
    <location>
        <begin position="22"/>
        <end position="132"/>
    </location>
</feature>
<accession>A0ABP3QTT3</accession>
<comment type="caution">
    <text evidence="2">The sequence shown here is derived from an EMBL/GenBank/DDBJ whole genome shotgun (WGS) entry which is preliminary data.</text>
</comment>
<evidence type="ECO:0000259" key="1">
    <source>
        <dbReference type="Pfam" id="PF12680"/>
    </source>
</evidence>
<protein>
    <recommendedName>
        <fullName evidence="1">SnoaL-like domain-containing protein</fullName>
    </recommendedName>
</protein>
<reference evidence="3" key="1">
    <citation type="journal article" date="2019" name="Int. J. Syst. Evol. Microbiol.">
        <title>The Global Catalogue of Microorganisms (GCM) 10K type strain sequencing project: providing services to taxonomists for standard genome sequencing and annotation.</title>
        <authorList>
            <consortium name="The Broad Institute Genomics Platform"/>
            <consortium name="The Broad Institute Genome Sequencing Center for Infectious Disease"/>
            <person name="Wu L."/>
            <person name="Ma J."/>
        </authorList>
    </citation>
    <scope>NUCLEOTIDE SEQUENCE [LARGE SCALE GENOMIC DNA]</scope>
    <source>
        <strain evidence="3">JCM 5067</strain>
    </source>
</reference>